<dbReference type="AlphaFoldDB" id="A0A1T5DU29"/>
<evidence type="ECO:0000259" key="2">
    <source>
        <dbReference type="Pfam" id="PF00930"/>
    </source>
</evidence>
<evidence type="ECO:0000313" key="3">
    <source>
        <dbReference type="EMBL" id="SKB75205.1"/>
    </source>
</evidence>
<protein>
    <submittedName>
        <fullName evidence="3">Dipeptidyl-peptidase-4</fullName>
    </submittedName>
</protein>
<dbReference type="GO" id="GO:0008239">
    <property type="term" value="F:dipeptidyl-peptidase activity"/>
    <property type="evidence" value="ECO:0007669"/>
    <property type="project" value="TreeGrafter"/>
</dbReference>
<keyword evidence="4" id="KW-1185">Reference proteome</keyword>
<dbReference type="SUPFAM" id="SSF53474">
    <property type="entry name" value="alpha/beta-Hydrolases"/>
    <property type="match status" value="1"/>
</dbReference>
<feature type="domain" description="Dipeptidylpeptidase IV N-terminal" evidence="2">
    <location>
        <begin position="126"/>
        <end position="444"/>
    </location>
</feature>
<dbReference type="EMBL" id="FUYQ01000021">
    <property type="protein sequence ID" value="SKB75205.1"/>
    <property type="molecule type" value="Genomic_DNA"/>
</dbReference>
<evidence type="ECO:0000313" key="4">
    <source>
        <dbReference type="Proteomes" id="UP000190852"/>
    </source>
</evidence>
<dbReference type="InterPro" id="IPR050278">
    <property type="entry name" value="Serine_Prot_S9B/DPPIV"/>
</dbReference>
<proteinExistence type="predicted"/>
<reference evidence="4" key="1">
    <citation type="submission" date="2017-02" db="EMBL/GenBank/DDBJ databases">
        <authorList>
            <person name="Varghese N."/>
            <person name="Submissions S."/>
        </authorList>
    </citation>
    <scope>NUCLEOTIDE SEQUENCE [LARGE SCALE GENOMIC DNA]</scope>
    <source>
        <strain evidence="4">DSM 24967</strain>
    </source>
</reference>
<dbReference type="InterPro" id="IPR002469">
    <property type="entry name" value="Peptidase_S9B_N"/>
</dbReference>
<organism evidence="3 4">
    <name type="scientific">Parabacteroides chartae</name>
    <dbReference type="NCBI Taxonomy" id="1037355"/>
    <lineage>
        <taxon>Bacteria</taxon>
        <taxon>Pseudomonadati</taxon>
        <taxon>Bacteroidota</taxon>
        <taxon>Bacteroidia</taxon>
        <taxon>Bacteroidales</taxon>
        <taxon>Tannerellaceae</taxon>
        <taxon>Parabacteroides</taxon>
    </lineage>
</organism>
<dbReference type="Gene3D" id="3.40.50.1820">
    <property type="entry name" value="alpha/beta hydrolase"/>
    <property type="match status" value="1"/>
</dbReference>
<sequence>MMIYNQYKRRMASILFYIVCFTLPMGIHGQNKQFTLDDLIPGGKTYSKFSPRTLKQLQWSGTTYLYAKGDSVLGGKPGKKSKETVLFTRASLNDALVAAGLKTVSGLPAFTVTDHDKTELVFESKQVRVQYDWKAGKVVSFRKVDENWKNCDWTADNKWLAFTEDNNLRVVGPDEKVVEVTADQDKGIVNGQSVHRNEFGISKGTFWSPNGNKLAFYRMDERMVTDYPIVDVTARTSVANPIKYPMAGMKSHEVTVGVYNPSTGKTVFLQTGTPKDKYLTNLAWSPDGQSIYLAELNREQNVCNLVRYDANTGKREVILFTEEDSAYVEPQNPVLFLPQNSSRFIWQSMRDGYNHLYLYDINGKLVKQLTKGDWIVTDIVGFDASGKNLFYMSTEVSPMERHLYSVNLASGVIKKHTTLEGTHQIKLAPGGEAFIDQFSSQHNPRTIQVTTVASGQSLELLKASNPYKDYAFPEIVTGTIKAADGTTDLYYRLVKPVGMDETKKYPAVVYVYGGPHAQLVNNTWMADARGWDIYMAQMGFVVFTVDSRGSANRGAAFEQVIHRNLGVNEMADQIKGVEFLKSLPYVDGDKLGVHGWSYGGFMTTNLMLSYPDIFKVGVAGGPVIDWQYYEIMYGERYMDTPKENPEGYKNANLKLKAGNLKGHLLLIHGDIDPVVVWQHSLTFLKACVNEGTYPDYFVYPGHEHNVIGKDRPHLSEKITRYFMDYLK</sequence>
<dbReference type="GO" id="GO:0008236">
    <property type="term" value="F:serine-type peptidase activity"/>
    <property type="evidence" value="ECO:0007669"/>
    <property type="project" value="InterPro"/>
</dbReference>
<dbReference type="InterPro" id="IPR029058">
    <property type="entry name" value="AB_hydrolase_fold"/>
</dbReference>
<evidence type="ECO:0000259" key="1">
    <source>
        <dbReference type="Pfam" id="PF00326"/>
    </source>
</evidence>
<dbReference type="Proteomes" id="UP000190852">
    <property type="component" value="Unassembled WGS sequence"/>
</dbReference>
<dbReference type="Gene3D" id="2.140.10.30">
    <property type="entry name" value="Dipeptidylpeptidase IV, N-terminal domain"/>
    <property type="match status" value="1"/>
</dbReference>
<accession>A0A1T5DU29</accession>
<dbReference type="InterPro" id="IPR001375">
    <property type="entry name" value="Peptidase_S9_cat"/>
</dbReference>
<dbReference type="Pfam" id="PF00326">
    <property type="entry name" value="Peptidase_S9"/>
    <property type="match status" value="1"/>
</dbReference>
<dbReference type="PANTHER" id="PTHR11731">
    <property type="entry name" value="PROTEASE FAMILY S9B,C DIPEPTIDYL-PEPTIDASE IV-RELATED"/>
    <property type="match status" value="1"/>
</dbReference>
<gene>
    <name evidence="3" type="ORF">SAMN05660349_02617</name>
</gene>
<name>A0A1T5DU29_9BACT</name>
<feature type="domain" description="Peptidase S9 prolyl oligopeptidase catalytic" evidence="1">
    <location>
        <begin position="533"/>
        <end position="727"/>
    </location>
</feature>
<dbReference type="SUPFAM" id="SSF82171">
    <property type="entry name" value="DPP6 N-terminal domain-like"/>
    <property type="match status" value="1"/>
</dbReference>
<dbReference type="Pfam" id="PF00930">
    <property type="entry name" value="DPPIV_N"/>
    <property type="match status" value="1"/>
</dbReference>
<dbReference type="GO" id="GO:0006508">
    <property type="term" value="P:proteolysis"/>
    <property type="evidence" value="ECO:0007669"/>
    <property type="project" value="InterPro"/>
</dbReference>
<dbReference type="PANTHER" id="PTHR11731:SF193">
    <property type="entry name" value="DIPEPTIDYL PEPTIDASE 9"/>
    <property type="match status" value="1"/>
</dbReference>